<sequence length="127" mass="14188">MQSSEKMTRLHIRIHAHTSMTISIICSATALVTVTQVREKEIAIENCLKYLIAFVIFVAFVWAIITLLPRLYGILVAINCLHNTVTSSLEKVSLVSRSWALEPASQSWLGSQAEKSVKLFGFVKLII</sequence>
<evidence type="ECO:0000313" key="2">
    <source>
        <dbReference type="EnsemblMetazoa" id="GPAI035985-PA"/>
    </source>
</evidence>
<protein>
    <submittedName>
        <fullName evidence="2">Uncharacterized protein</fullName>
    </submittedName>
</protein>
<dbReference type="VEuPathDB" id="VectorBase:GPAI035985"/>
<evidence type="ECO:0000313" key="3">
    <source>
        <dbReference type="Proteomes" id="UP000092445"/>
    </source>
</evidence>
<keyword evidence="3" id="KW-1185">Reference proteome</keyword>
<dbReference type="AlphaFoldDB" id="A0A1B0A6P2"/>
<keyword evidence="1" id="KW-1133">Transmembrane helix</keyword>
<accession>A0A1B0A6P2</accession>
<evidence type="ECO:0000256" key="1">
    <source>
        <dbReference type="SAM" id="Phobius"/>
    </source>
</evidence>
<keyword evidence="1" id="KW-0812">Transmembrane</keyword>
<name>A0A1B0A6P2_GLOPL</name>
<proteinExistence type="predicted"/>
<reference evidence="2" key="2">
    <citation type="submission" date="2020-05" db="UniProtKB">
        <authorList>
            <consortium name="EnsemblMetazoa"/>
        </authorList>
    </citation>
    <scope>IDENTIFICATION</scope>
    <source>
        <strain evidence="2">IAEA</strain>
    </source>
</reference>
<keyword evidence="1" id="KW-0472">Membrane</keyword>
<dbReference type="EnsemblMetazoa" id="GPAI035985-RA">
    <property type="protein sequence ID" value="GPAI035985-PA"/>
    <property type="gene ID" value="GPAI035985"/>
</dbReference>
<dbReference type="Proteomes" id="UP000092445">
    <property type="component" value="Unassembled WGS sequence"/>
</dbReference>
<feature type="transmembrane region" description="Helical" evidence="1">
    <location>
        <begin position="47"/>
        <end position="65"/>
    </location>
</feature>
<reference evidence="3" key="1">
    <citation type="submission" date="2014-03" db="EMBL/GenBank/DDBJ databases">
        <authorList>
            <person name="Aksoy S."/>
            <person name="Warren W."/>
            <person name="Wilson R.K."/>
        </authorList>
    </citation>
    <scope>NUCLEOTIDE SEQUENCE [LARGE SCALE GENOMIC DNA]</scope>
    <source>
        <strain evidence="3">IAEA</strain>
    </source>
</reference>
<organism evidence="2 3">
    <name type="scientific">Glossina pallidipes</name>
    <name type="common">Tsetse fly</name>
    <dbReference type="NCBI Taxonomy" id="7398"/>
    <lineage>
        <taxon>Eukaryota</taxon>
        <taxon>Metazoa</taxon>
        <taxon>Ecdysozoa</taxon>
        <taxon>Arthropoda</taxon>
        <taxon>Hexapoda</taxon>
        <taxon>Insecta</taxon>
        <taxon>Pterygota</taxon>
        <taxon>Neoptera</taxon>
        <taxon>Endopterygota</taxon>
        <taxon>Diptera</taxon>
        <taxon>Brachycera</taxon>
        <taxon>Muscomorpha</taxon>
        <taxon>Hippoboscoidea</taxon>
        <taxon>Glossinidae</taxon>
        <taxon>Glossina</taxon>
    </lineage>
</organism>
<feature type="transmembrane region" description="Helical" evidence="1">
    <location>
        <begin position="12"/>
        <end position="35"/>
    </location>
</feature>